<dbReference type="Gene3D" id="1.20.1250.20">
    <property type="entry name" value="MFS general substrate transporter like domains"/>
    <property type="match status" value="2"/>
</dbReference>
<feature type="transmembrane region" description="Helical" evidence="3">
    <location>
        <begin position="298"/>
        <end position="325"/>
    </location>
</feature>
<reference evidence="4" key="1">
    <citation type="journal article" date="2020" name="Stud. Mycol.">
        <title>101 Dothideomycetes genomes: a test case for predicting lifestyles and emergence of pathogens.</title>
        <authorList>
            <person name="Haridas S."/>
            <person name="Albert R."/>
            <person name="Binder M."/>
            <person name="Bloem J."/>
            <person name="Labutti K."/>
            <person name="Salamov A."/>
            <person name="Andreopoulos B."/>
            <person name="Baker S."/>
            <person name="Barry K."/>
            <person name="Bills G."/>
            <person name="Bluhm B."/>
            <person name="Cannon C."/>
            <person name="Castanera R."/>
            <person name="Culley D."/>
            <person name="Daum C."/>
            <person name="Ezra D."/>
            <person name="Gonzalez J."/>
            <person name="Henrissat B."/>
            <person name="Kuo A."/>
            <person name="Liang C."/>
            <person name="Lipzen A."/>
            <person name="Lutzoni F."/>
            <person name="Magnuson J."/>
            <person name="Mondo S."/>
            <person name="Nolan M."/>
            <person name="Ohm R."/>
            <person name="Pangilinan J."/>
            <person name="Park H.-J."/>
            <person name="Ramirez L."/>
            <person name="Alfaro M."/>
            <person name="Sun H."/>
            <person name="Tritt A."/>
            <person name="Yoshinaga Y."/>
            <person name="Zwiers L.-H."/>
            <person name="Turgeon B."/>
            <person name="Goodwin S."/>
            <person name="Spatafora J."/>
            <person name="Crous P."/>
            <person name="Grigoriev I."/>
        </authorList>
    </citation>
    <scope>NUCLEOTIDE SEQUENCE</scope>
    <source>
        <strain evidence="4">CBS 175.79</strain>
    </source>
</reference>
<dbReference type="AlphaFoldDB" id="A0A6A5XI87"/>
<dbReference type="EMBL" id="ML978072">
    <property type="protein sequence ID" value="KAF2012832.1"/>
    <property type="molecule type" value="Genomic_DNA"/>
</dbReference>
<feature type="transmembrane region" description="Helical" evidence="3">
    <location>
        <begin position="269"/>
        <end position="292"/>
    </location>
</feature>
<evidence type="ECO:0000313" key="4">
    <source>
        <dbReference type="EMBL" id="KAF2012832.1"/>
    </source>
</evidence>
<sequence length="389" mass="43153">VDSGEIAWRQVLSCFLTVMNSSGFVSSFALFQGTWQKSLSRSASDIAWIGSFALFLGHAIGSACGYMVHPKYFRFLMIFGGFSVCLCIFLTSIYDDSYGYLVIVQGIGMGIGNGLLLAPCTSLISQHFVKRRKLALALYSCGAPFGGAMFPLVSNRHLKPMIGLKWTLRDIGCLTIFTSILAAGLASPRHVQREGPLIDLKAFRDPTYSLFTASTFFTFLGLYNVYFYLPIWWQTQLGVSEDESFFWLVICNCAGIVGRLVPALVTERYYWTFFMLYKLFIVLTMVCFWWPTQNNREAFIFSTVMYGFCANAAQSFYPTALWTLFSEARTDYRLIGARIGMTFLVGSLACLIGPPIAGAIMDYNDGKMLGPMIFSGIAIGLGCLLLGAS</sequence>
<dbReference type="PANTHER" id="PTHR11360">
    <property type="entry name" value="MONOCARBOXYLATE TRANSPORTER"/>
    <property type="match status" value="1"/>
</dbReference>
<feature type="transmembrane region" description="Helical" evidence="3">
    <location>
        <begin position="208"/>
        <end position="233"/>
    </location>
</feature>
<accession>A0A6A5XI87</accession>
<proteinExistence type="inferred from homology"/>
<evidence type="ECO:0000256" key="3">
    <source>
        <dbReference type="SAM" id="Phobius"/>
    </source>
</evidence>
<feature type="non-terminal residue" evidence="4">
    <location>
        <position position="1"/>
    </location>
</feature>
<evidence type="ECO:0000256" key="2">
    <source>
        <dbReference type="ARBA" id="ARBA00006727"/>
    </source>
</evidence>
<dbReference type="SUPFAM" id="SSF103473">
    <property type="entry name" value="MFS general substrate transporter"/>
    <property type="match status" value="1"/>
</dbReference>
<feature type="transmembrane region" description="Helical" evidence="3">
    <location>
        <begin position="245"/>
        <end position="262"/>
    </location>
</feature>
<feature type="transmembrane region" description="Helical" evidence="3">
    <location>
        <begin position="337"/>
        <end position="357"/>
    </location>
</feature>
<dbReference type="InterPro" id="IPR011701">
    <property type="entry name" value="MFS"/>
</dbReference>
<organism evidence="4 5">
    <name type="scientific">Aaosphaeria arxii CBS 175.79</name>
    <dbReference type="NCBI Taxonomy" id="1450172"/>
    <lineage>
        <taxon>Eukaryota</taxon>
        <taxon>Fungi</taxon>
        <taxon>Dikarya</taxon>
        <taxon>Ascomycota</taxon>
        <taxon>Pezizomycotina</taxon>
        <taxon>Dothideomycetes</taxon>
        <taxon>Pleosporomycetidae</taxon>
        <taxon>Pleosporales</taxon>
        <taxon>Pleosporales incertae sedis</taxon>
        <taxon>Aaosphaeria</taxon>
    </lineage>
</organism>
<dbReference type="Proteomes" id="UP000799778">
    <property type="component" value="Unassembled WGS sequence"/>
</dbReference>
<keyword evidence="5" id="KW-1185">Reference proteome</keyword>
<feature type="transmembrane region" description="Helical" evidence="3">
    <location>
        <begin position="75"/>
        <end position="94"/>
    </location>
</feature>
<evidence type="ECO:0000256" key="1">
    <source>
        <dbReference type="ARBA" id="ARBA00004141"/>
    </source>
</evidence>
<dbReference type="GO" id="GO:0022857">
    <property type="term" value="F:transmembrane transporter activity"/>
    <property type="evidence" value="ECO:0007669"/>
    <property type="project" value="InterPro"/>
</dbReference>
<keyword evidence="3" id="KW-1133">Transmembrane helix</keyword>
<dbReference type="GO" id="GO:0016020">
    <property type="term" value="C:membrane"/>
    <property type="evidence" value="ECO:0007669"/>
    <property type="project" value="UniProtKB-SubCell"/>
</dbReference>
<gene>
    <name evidence="4" type="ORF">BU24DRAFT_319570</name>
</gene>
<dbReference type="OrthoDB" id="6499973at2759"/>
<comment type="subcellular location">
    <subcellularLocation>
        <location evidence="1">Membrane</location>
        <topology evidence="1">Multi-pass membrane protein</topology>
    </subcellularLocation>
</comment>
<feature type="transmembrane region" description="Helical" evidence="3">
    <location>
        <begin position="136"/>
        <end position="154"/>
    </location>
</feature>
<keyword evidence="3" id="KW-0472">Membrane</keyword>
<feature type="transmembrane region" description="Helical" evidence="3">
    <location>
        <begin position="369"/>
        <end position="388"/>
    </location>
</feature>
<feature type="transmembrane region" description="Helical" evidence="3">
    <location>
        <begin position="166"/>
        <end position="187"/>
    </location>
</feature>
<comment type="similarity">
    <text evidence="2">Belongs to the major facilitator superfamily. Monocarboxylate porter (TC 2.A.1.13) family.</text>
</comment>
<feature type="non-terminal residue" evidence="4">
    <location>
        <position position="389"/>
    </location>
</feature>
<evidence type="ECO:0000313" key="5">
    <source>
        <dbReference type="Proteomes" id="UP000799778"/>
    </source>
</evidence>
<feature type="transmembrane region" description="Helical" evidence="3">
    <location>
        <begin position="12"/>
        <end position="34"/>
    </location>
</feature>
<protein>
    <submittedName>
        <fullName evidence="4">MFS monocarboxylate transporter-like protein</fullName>
    </submittedName>
</protein>
<dbReference type="PANTHER" id="PTHR11360:SF130">
    <property type="entry name" value="MAJOR FACILITATOR SUPERFAMILY (MFS) PROFILE DOMAIN-CONTAINING PROTEIN-RELATED"/>
    <property type="match status" value="1"/>
</dbReference>
<dbReference type="RefSeq" id="XP_033381171.1">
    <property type="nucleotide sequence ID" value="XM_033522912.1"/>
</dbReference>
<dbReference type="GeneID" id="54280309"/>
<feature type="transmembrane region" description="Helical" evidence="3">
    <location>
        <begin position="46"/>
        <end position="68"/>
    </location>
</feature>
<keyword evidence="3" id="KW-0812">Transmembrane</keyword>
<name>A0A6A5XI87_9PLEO</name>
<dbReference type="InterPro" id="IPR050327">
    <property type="entry name" value="Proton-linked_MCT"/>
</dbReference>
<feature type="transmembrane region" description="Helical" evidence="3">
    <location>
        <begin position="100"/>
        <end position="124"/>
    </location>
</feature>
<dbReference type="Pfam" id="PF07690">
    <property type="entry name" value="MFS_1"/>
    <property type="match status" value="1"/>
</dbReference>
<dbReference type="InterPro" id="IPR036259">
    <property type="entry name" value="MFS_trans_sf"/>
</dbReference>